<keyword evidence="3" id="KW-1185">Reference proteome</keyword>
<dbReference type="Gene3D" id="2.60.120.560">
    <property type="entry name" value="Exo-inulinase, domain 1"/>
    <property type="match status" value="1"/>
</dbReference>
<accession>A0A8J3RJ70</accession>
<dbReference type="EMBL" id="BOOH01000021">
    <property type="protein sequence ID" value="GIH76687.1"/>
    <property type="molecule type" value="Genomic_DNA"/>
</dbReference>
<feature type="region of interest" description="Disordered" evidence="1">
    <location>
        <begin position="1"/>
        <end position="24"/>
    </location>
</feature>
<evidence type="ECO:0000256" key="1">
    <source>
        <dbReference type="SAM" id="MobiDB-lite"/>
    </source>
</evidence>
<comment type="caution">
    <text evidence="2">The sequence shown here is derived from an EMBL/GenBank/DDBJ whole genome shotgun (WGS) entry which is preliminary data.</text>
</comment>
<gene>
    <name evidence="2" type="ORF">Plo01_31160</name>
</gene>
<evidence type="ECO:0000313" key="2">
    <source>
        <dbReference type="EMBL" id="GIH76687.1"/>
    </source>
</evidence>
<proteinExistence type="predicted"/>
<dbReference type="RefSeq" id="WP_203891260.1">
    <property type="nucleotide sequence ID" value="NZ_BOOH01000021.1"/>
</dbReference>
<reference evidence="2 3" key="1">
    <citation type="submission" date="2021-01" db="EMBL/GenBank/DDBJ databases">
        <title>Whole genome shotgun sequence of Planobispora longispora NBRC 13918.</title>
        <authorList>
            <person name="Komaki H."/>
            <person name="Tamura T."/>
        </authorList>
    </citation>
    <scope>NUCLEOTIDE SEQUENCE [LARGE SCALE GENOMIC DNA]</scope>
    <source>
        <strain evidence="2 3">NBRC 13918</strain>
    </source>
</reference>
<organism evidence="2 3">
    <name type="scientific">Planobispora longispora</name>
    <dbReference type="NCBI Taxonomy" id="28887"/>
    <lineage>
        <taxon>Bacteria</taxon>
        <taxon>Bacillati</taxon>
        <taxon>Actinomycetota</taxon>
        <taxon>Actinomycetes</taxon>
        <taxon>Streptosporangiales</taxon>
        <taxon>Streptosporangiaceae</taxon>
        <taxon>Planobispora</taxon>
    </lineage>
</organism>
<feature type="compositionally biased region" description="Low complexity" evidence="1">
    <location>
        <begin position="9"/>
        <end position="18"/>
    </location>
</feature>
<name>A0A8J3RJ70_9ACTN</name>
<sequence length="227" mass="23701">MDRRGTVHLAKAQAAGRRAGWRPPPWAARGGAALALATAVAGAFAWADDGPPDPAGTVFAVDGLRPAADAEAPDRLTLAPLTAPPPRTSLLSVRMRVHEMGEGGRAGFSCRSGPGGRDGYDLSVRGDGGAEIVKVSGGTRVSRLAAAGREPERRPYGPGRAVALTAVCLTEPRRTLLTLWVDGERVADAVDDASPFPVTAVGVTAGRSPDEKTPTRADFRDFRLSRF</sequence>
<dbReference type="Proteomes" id="UP000616724">
    <property type="component" value="Unassembled WGS sequence"/>
</dbReference>
<protein>
    <submittedName>
        <fullName evidence="2">Uncharacterized protein</fullName>
    </submittedName>
</protein>
<dbReference type="AlphaFoldDB" id="A0A8J3RJ70"/>
<evidence type="ECO:0000313" key="3">
    <source>
        <dbReference type="Proteomes" id="UP000616724"/>
    </source>
</evidence>